<reference evidence="1" key="1">
    <citation type="journal article" date="2014" name="Front. Microbiol.">
        <title>High frequency of phylogenetically diverse reductive dehalogenase-homologous genes in deep subseafloor sedimentary metagenomes.</title>
        <authorList>
            <person name="Kawai M."/>
            <person name="Futagami T."/>
            <person name="Toyoda A."/>
            <person name="Takaki Y."/>
            <person name="Nishi S."/>
            <person name="Hori S."/>
            <person name="Arai W."/>
            <person name="Tsubouchi T."/>
            <person name="Morono Y."/>
            <person name="Uchiyama I."/>
            <person name="Ito T."/>
            <person name="Fujiyama A."/>
            <person name="Inagaki F."/>
            <person name="Takami H."/>
        </authorList>
    </citation>
    <scope>NUCLEOTIDE SEQUENCE</scope>
    <source>
        <strain evidence="1">Expedition CK06-06</strain>
    </source>
</reference>
<comment type="caution">
    <text evidence="1">The sequence shown here is derived from an EMBL/GenBank/DDBJ whole genome shotgun (WGS) entry which is preliminary data.</text>
</comment>
<feature type="non-terminal residue" evidence="1">
    <location>
        <position position="1"/>
    </location>
</feature>
<organism evidence="1">
    <name type="scientific">marine sediment metagenome</name>
    <dbReference type="NCBI Taxonomy" id="412755"/>
    <lineage>
        <taxon>unclassified sequences</taxon>
        <taxon>metagenomes</taxon>
        <taxon>ecological metagenomes</taxon>
    </lineage>
</organism>
<sequence length="43" mass="5068">ISKPELDIMVNKFLESEMLQYESDNVVKLTRKGILYLLENKPK</sequence>
<protein>
    <recommendedName>
        <fullName evidence="2">ArnR1-like winged helix-turn-helix domain-containing protein</fullName>
    </recommendedName>
</protein>
<gene>
    <name evidence="1" type="ORF">S01H4_21536</name>
</gene>
<dbReference type="AlphaFoldDB" id="X1BHK7"/>
<accession>X1BHK7</accession>
<name>X1BHK7_9ZZZZ</name>
<evidence type="ECO:0000313" key="1">
    <source>
        <dbReference type="EMBL" id="GAG80692.1"/>
    </source>
</evidence>
<proteinExistence type="predicted"/>
<dbReference type="EMBL" id="BART01009769">
    <property type="protein sequence ID" value="GAG80692.1"/>
    <property type="molecule type" value="Genomic_DNA"/>
</dbReference>
<evidence type="ECO:0008006" key="2">
    <source>
        <dbReference type="Google" id="ProtNLM"/>
    </source>
</evidence>